<evidence type="ECO:0000256" key="3">
    <source>
        <dbReference type="ARBA" id="ARBA00023295"/>
    </source>
</evidence>
<dbReference type="InterPro" id="IPR051801">
    <property type="entry name" value="GH28_Enzymes"/>
</dbReference>
<gene>
    <name evidence="7" type="ORF">Mco01_44670</name>
</gene>
<feature type="region of interest" description="Disordered" evidence="5">
    <location>
        <begin position="175"/>
        <end position="206"/>
    </location>
</feature>
<dbReference type="CDD" id="cd04082">
    <property type="entry name" value="CBM35_pectate_lyase-like"/>
    <property type="match status" value="1"/>
</dbReference>
<keyword evidence="8" id="KW-1185">Reference proteome</keyword>
<dbReference type="Pfam" id="PF00295">
    <property type="entry name" value="Glyco_hydro_28"/>
    <property type="match status" value="1"/>
</dbReference>
<dbReference type="InterPro" id="IPR006626">
    <property type="entry name" value="PbH1"/>
</dbReference>
<dbReference type="InterPro" id="IPR011050">
    <property type="entry name" value="Pectin_lyase_fold/virulence"/>
</dbReference>
<dbReference type="Gene3D" id="2.60.120.260">
    <property type="entry name" value="Galactose-binding domain-like"/>
    <property type="match status" value="1"/>
</dbReference>
<dbReference type="PANTHER" id="PTHR31339:SF9">
    <property type="entry name" value="PLASMIN AND FIBRONECTIN-BINDING PROTEIN A"/>
    <property type="match status" value="1"/>
</dbReference>
<evidence type="ECO:0000313" key="8">
    <source>
        <dbReference type="Proteomes" id="UP000603904"/>
    </source>
</evidence>
<organism evidence="7 8">
    <name type="scientific">Microbispora corallina</name>
    <dbReference type="NCBI Taxonomy" id="83302"/>
    <lineage>
        <taxon>Bacteria</taxon>
        <taxon>Bacillati</taxon>
        <taxon>Actinomycetota</taxon>
        <taxon>Actinomycetes</taxon>
        <taxon>Streptosporangiales</taxon>
        <taxon>Streptosporangiaceae</taxon>
        <taxon>Microbispora</taxon>
    </lineage>
</organism>
<dbReference type="PROSITE" id="PS51318">
    <property type="entry name" value="TAT"/>
    <property type="match status" value="1"/>
</dbReference>
<dbReference type="InterPro" id="IPR006311">
    <property type="entry name" value="TAT_signal"/>
</dbReference>
<evidence type="ECO:0000313" key="7">
    <source>
        <dbReference type="EMBL" id="GIH41467.1"/>
    </source>
</evidence>
<dbReference type="InterPro" id="IPR008979">
    <property type="entry name" value="Galactose-bd-like_sf"/>
</dbReference>
<evidence type="ECO:0000256" key="4">
    <source>
        <dbReference type="RuleBase" id="RU361169"/>
    </source>
</evidence>
<dbReference type="PANTHER" id="PTHR31339">
    <property type="entry name" value="PECTIN LYASE-RELATED"/>
    <property type="match status" value="1"/>
</dbReference>
<name>A0ABQ4G327_9ACTN</name>
<dbReference type="Pfam" id="PF03422">
    <property type="entry name" value="CBM_6"/>
    <property type="match status" value="1"/>
</dbReference>
<dbReference type="RefSeq" id="WP_204058798.1">
    <property type="nucleotide sequence ID" value="NZ_BAAAGP010000020.1"/>
</dbReference>
<feature type="domain" description="CBM6" evidence="6">
    <location>
        <begin position="477"/>
        <end position="600"/>
    </location>
</feature>
<dbReference type="InterPro" id="IPR012334">
    <property type="entry name" value="Pectin_lyas_fold"/>
</dbReference>
<dbReference type="Gene3D" id="2.160.20.10">
    <property type="entry name" value="Single-stranded right-handed beta-helix, Pectin lyase-like"/>
    <property type="match status" value="1"/>
</dbReference>
<evidence type="ECO:0000256" key="2">
    <source>
        <dbReference type="ARBA" id="ARBA00022801"/>
    </source>
</evidence>
<dbReference type="SUPFAM" id="SSF49785">
    <property type="entry name" value="Galactose-binding domain-like"/>
    <property type="match status" value="1"/>
</dbReference>
<reference evidence="7 8" key="1">
    <citation type="submission" date="2021-01" db="EMBL/GenBank/DDBJ databases">
        <title>Whole genome shotgun sequence of Microbispora corallina NBRC 16416.</title>
        <authorList>
            <person name="Komaki H."/>
            <person name="Tamura T."/>
        </authorList>
    </citation>
    <scope>NUCLEOTIDE SEQUENCE [LARGE SCALE GENOMIC DNA]</scope>
    <source>
        <strain evidence="7 8">NBRC 16416</strain>
    </source>
</reference>
<dbReference type="InterPro" id="IPR000743">
    <property type="entry name" value="Glyco_hydro_28"/>
</dbReference>
<comment type="similarity">
    <text evidence="1 4">Belongs to the glycosyl hydrolase 28 family.</text>
</comment>
<keyword evidence="2 4" id="KW-0378">Hydrolase</keyword>
<proteinExistence type="inferred from homology"/>
<evidence type="ECO:0000256" key="1">
    <source>
        <dbReference type="ARBA" id="ARBA00008834"/>
    </source>
</evidence>
<evidence type="ECO:0000259" key="6">
    <source>
        <dbReference type="PROSITE" id="PS51175"/>
    </source>
</evidence>
<sequence>MHGSRREFLRAAGLVAGGALLPAPLLTGRAAAATPAPQAAAASPWDQVPAILARIVPPAFPDRTFDITAYGAVGDNTTDCTPAFAKAIAACNAAGGGTVLVPSGTYRTGKIHLLSDVRLQVNGTIRFRTDHGSYQPNVFTRYEGIECYNFSPFIYANGRTNIAISGTGTIDGNAPAGDWSSMGSGGADSDRLRQYGADDTPVDQRQFGEGHKLRPNMIGLYNCTNVLVEGVTLTNPAMWTLHPVYCVNVTVRGVTFRSTNSQGDGCDPDSCTDVHIHDCRFDTNDDCIPVKSGRDRDGRRVNRPSQNIVIENCKFSGRWGGVTIGSEASGGVRNVFAQDCQVNPADFPGRYPCKYALYVKTSFNRGGFIEGVHLRRVTGHGLERAALYVTLNYETGGSLPPAVGDITADRITVDGAAQAFALDGRSADHIRNVTISNSTFTNVTTAAPTVNYVDNLVLAGVTVNGKDISTTQPPPAARYEAENATISQGAAESDHTGFSGTGFVNTDNVAGAYVQFTVTAAAAGSRTLRIRYSNGTAVDRPMAIAVNGAAAATRSYPATANWDTWATDTLTVPLAAGSNTVRLTATTAGGCPNLDYIEVA</sequence>
<dbReference type="PROSITE" id="PS51175">
    <property type="entry name" value="CBM6"/>
    <property type="match status" value="1"/>
</dbReference>
<dbReference type="SUPFAM" id="SSF51126">
    <property type="entry name" value="Pectin lyase-like"/>
    <property type="match status" value="1"/>
</dbReference>
<dbReference type="EMBL" id="BOOC01000022">
    <property type="protein sequence ID" value="GIH41467.1"/>
    <property type="molecule type" value="Genomic_DNA"/>
</dbReference>
<comment type="caution">
    <text evidence="7">The sequence shown here is derived from an EMBL/GenBank/DDBJ whole genome shotgun (WGS) entry which is preliminary data.</text>
</comment>
<dbReference type="InterPro" id="IPR005084">
    <property type="entry name" value="CBM6"/>
</dbReference>
<dbReference type="SMART" id="SM00710">
    <property type="entry name" value="PbH1"/>
    <property type="match status" value="5"/>
</dbReference>
<protein>
    <recommendedName>
        <fullName evidence="6">CBM6 domain-containing protein</fullName>
    </recommendedName>
</protein>
<dbReference type="Proteomes" id="UP000603904">
    <property type="component" value="Unassembled WGS sequence"/>
</dbReference>
<keyword evidence="3 4" id="KW-0326">Glycosidase</keyword>
<accession>A0ABQ4G327</accession>
<evidence type="ECO:0000256" key="5">
    <source>
        <dbReference type="SAM" id="MobiDB-lite"/>
    </source>
</evidence>